<accession>A0A1G9VYR0</accession>
<keyword evidence="3 6" id="KW-0238">DNA-binding</keyword>
<evidence type="ECO:0000313" key="7">
    <source>
        <dbReference type="Proteomes" id="UP000183376"/>
    </source>
</evidence>
<feature type="domain" description="HTH lysR-type" evidence="5">
    <location>
        <begin position="3"/>
        <end position="60"/>
    </location>
</feature>
<evidence type="ECO:0000256" key="4">
    <source>
        <dbReference type="ARBA" id="ARBA00023163"/>
    </source>
</evidence>
<keyword evidence="4" id="KW-0804">Transcription</keyword>
<dbReference type="CDD" id="cd08414">
    <property type="entry name" value="PBP2_LTTR_aromatics_like"/>
    <property type="match status" value="1"/>
</dbReference>
<gene>
    <name evidence="6" type="ORF">SAMN04489726_3294</name>
</gene>
<dbReference type="Gene3D" id="3.40.190.290">
    <property type="match status" value="1"/>
</dbReference>
<dbReference type="PANTHER" id="PTHR30346:SF30">
    <property type="entry name" value="SMALL NEUTRAL PROTEASE REGULATORY PROTEIN"/>
    <property type="match status" value="1"/>
</dbReference>
<evidence type="ECO:0000256" key="1">
    <source>
        <dbReference type="ARBA" id="ARBA00009437"/>
    </source>
</evidence>
<dbReference type="Gene3D" id="1.10.10.10">
    <property type="entry name" value="Winged helix-like DNA-binding domain superfamily/Winged helix DNA-binding domain"/>
    <property type="match status" value="1"/>
</dbReference>
<evidence type="ECO:0000256" key="3">
    <source>
        <dbReference type="ARBA" id="ARBA00023125"/>
    </source>
</evidence>
<keyword evidence="2" id="KW-0805">Transcription regulation</keyword>
<dbReference type="InterPro" id="IPR005119">
    <property type="entry name" value="LysR_subst-bd"/>
</dbReference>
<dbReference type="Proteomes" id="UP000183376">
    <property type="component" value="Chromosome I"/>
</dbReference>
<evidence type="ECO:0000256" key="2">
    <source>
        <dbReference type="ARBA" id="ARBA00023015"/>
    </source>
</evidence>
<dbReference type="eggNOG" id="COG0583">
    <property type="taxonomic scope" value="Bacteria"/>
</dbReference>
<dbReference type="GO" id="GO:0003677">
    <property type="term" value="F:DNA binding"/>
    <property type="evidence" value="ECO:0007669"/>
    <property type="project" value="UniProtKB-KW"/>
</dbReference>
<dbReference type="PROSITE" id="PS50931">
    <property type="entry name" value="HTH_LYSR"/>
    <property type="match status" value="1"/>
</dbReference>
<dbReference type="EMBL" id="LT629701">
    <property type="protein sequence ID" value="SDM77067.1"/>
    <property type="molecule type" value="Genomic_DNA"/>
</dbReference>
<proteinExistence type="inferred from homology"/>
<dbReference type="RefSeq" id="WP_030431466.1">
    <property type="nucleotide sequence ID" value="NZ_JOEF01000019.1"/>
</dbReference>
<dbReference type="InterPro" id="IPR000847">
    <property type="entry name" value="LysR_HTH_N"/>
</dbReference>
<dbReference type="STRING" id="211114.SAMN04489726_3294"/>
<organism evidence="6 7">
    <name type="scientific">Allokutzneria albata</name>
    <name type="common">Kibdelosporangium albatum</name>
    <dbReference type="NCBI Taxonomy" id="211114"/>
    <lineage>
        <taxon>Bacteria</taxon>
        <taxon>Bacillati</taxon>
        <taxon>Actinomycetota</taxon>
        <taxon>Actinomycetes</taxon>
        <taxon>Pseudonocardiales</taxon>
        <taxon>Pseudonocardiaceae</taxon>
        <taxon>Allokutzneria</taxon>
    </lineage>
</organism>
<dbReference type="SUPFAM" id="SSF53850">
    <property type="entry name" value="Periplasmic binding protein-like II"/>
    <property type="match status" value="1"/>
</dbReference>
<dbReference type="GO" id="GO:0003700">
    <property type="term" value="F:DNA-binding transcription factor activity"/>
    <property type="evidence" value="ECO:0007669"/>
    <property type="project" value="InterPro"/>
</dbReference>
<dbReference type="AlphaFoldDB" id="A0A1G9VYR0"/>
<keyword evidence="7" id="KW-1185">Reference proteome</keyword>
<dbReference type="PANTHER" id="PTHR30346">
    <property type="entry name" value="TRANSCRIPTIONAL DUAL REGULATOR HCAR-RELATED"/>
    <property type="match status" value="1"/>
</dbReference>
<protein>
    <submittedName>
        <fullName evidence="6">DNA-binding transcriptional regulator, LysR family</fullName>
    </submittedName>
</protein>
<evidence type="ECO:0000313" key="6">
    <source>
        <dbReference type="EMBL" id="SDM77067.1"/>
    </source>
</evidence>
<name>A0A1G9VYR0_ALLAB</name>
<dbReference type="Pfam" id="PF00126">
    <property type="entry name" value="HTH_1"/>
    <property type="match status" value="1"/>
</dbReference>
<dbReference type="OrthoDB" id="3171102at2"/>
<dbReference type="GO" id="GO:0032993">
    <property type="term" value="C:protein-DNA complex"/>
    <property type="evidence" value="ECO:0007669"/>
    <property type="project" value="TreeGrafter"/>
</dbReference>
<dbReference type="PRINTS" id="PR00039">
    <property type="entry name" value="HTHLYSR"/>
</dbReference>
<dbReference type="InterPro" id="IPR036390">
    <property type="entry name" value="WH_DNA-bd_sf"/>
</dbReference>
<reference evidence="6 7" key="1">
    <citation type="submission" date="2016-10" db="EMBL/GenBank/DDBJ databases">
        <authorList>
            <person name="de Groot N.N."/>
        </authorList>
    </citation>
    <scope>NUCLEOTIDE SEQUENCE [LARGE SCALE GENOMIC DNA]</scope>
    <source>
        <strain evidence="6 7">DSM 44149</strain>
    </source>
</reference>
<dbReference type="Pfam" id="PF03466">
    <property type="entry name" value="LysR_substrate"/>
    <property type="match status" value="1"/>
</dbReference>
<dbReference type="InterPro" id="IPR036388">
    <property type="entry name" value="WH-like_DNA-bd_sf"/>
</dbReference>
<evidence type="ECO:0000259" key="5">
    <source>
        <dbReference type="PROSITE" id="PS50931"/>
    </source>
</evidence>
<sequence length="318" mass="34525">MELDIRHLRVICAIADAGSVTKAATSLGLSQPSLTGQLQRIETLLGGKLFLRGPDGTVPTDLGTFVISRARAVLPAIDQLQADAIRRAGAQQDLRLLRYGAAPGPLMVGLLGRLRELLPEAEVTLRTETSSPTLVDLVASGRLELAAMLEYPDHEVPPRQEVERRIVATEPSFALLSSSHPLAARPELSLADLAQESWVIPPPGDRFREYFAIACQQAGFRPKVSHETEASGARDLMMAGQAVAIGQATFRETPGVVVRPLLDVPMRVRHVLAWNRNGSLTRLADQLLAAARAAYQEAVDRSPDYQRWLAEHGPLPPV</sequence>
<comment type="similarity">
    <text evidence="1">Belongs to the LysR transcriptional regulatory family.</text>
</comment>
<dbReference type="SUPFAM" id="SSF46785">
    <property type="entry name" value="Winged helix' DNA-binding domain"/>
    <property type="match status" value="1"/>
</dbReference>